<accession>A0A0L7L160</accession>
<feature type="region of interest" description="Disordered" evidence="1">
    <location>
        <begin position="285"/>
        <end position="305"/>
    </location>
</feature>
<gene>
    <name evidence="2" type="ORF">OBRU01_17145</name>
</gene>
<organism evidence="2 3">
    <name type="scientific">Operophtera brumata</name>
    <name type="common">Winter moth</name>
    <name type="synonym">Phalaena brumata</name>
    <dbReference type="NCBI Taxonomy" id="104452"/>
    <lineage>
        <taxon>Eukaryota</taxon>
        <taxon>Metazoa</taxon>
        <taxon>Ecdysozoa</taxon>
        <taxon>Arthropoda</taxon>
        <taxon>Hexapoda</taxon>
        <taxon>Insecta</taxon>
        <taxon>Pterygota</taxon>
        <taxon>Neoptera</taxon>
        <taxon>Endopterygota</taxon>
        <taxon>Lepidoptera</taxon>
        <taxon>Glossata</taxon>
        <taxon>Ditrysia</taxon>
        <taxon>Geometroidea</taxon>
        <taxon>Geometridae</taxon>
        <taxon>Larentiinae</taxon>
        <taxon>Operophtera</taxon>
    </lineage>
</organism>
<feature type="region of interest" description="Disordered" evidence="1">
    <location>
        <begin position="245"/>
        <end position="266"/>
    </location>
</feature>
<comment type="caution">
    <text evidence="2">The sequence shown here is derived from an EMBL/GenBank/DDBJ whole genome shotgun (WGS) entry which is preliminary data.</text>
</comment>
<feature type="compositionally biased region" description="Basic residues" evidence="1">
    <location>
        <begin position="375"/>
        <end position="385"/>
    </location>
</feature>
<dbReference type="AlphaFoldDB" id="A0A0L7L160"/>
<proteinExistence type="predicted"/>
<dbReference type="EMBL" id="JTDY01003649">
    <property type="protein sequence ID" value="KOB69217.1"/>
    <property type="molecule type" value="Genomic_DNA"/>
</dbReference>
<name>A0A0L7L160_OPEBR</name>
<evidence type="ECO:0000256" key="1">
    <source>
        <dbReference type="SAM" id="MobiDB-lite"/>
    </source>
</evidence>
<protein>
    <submittedName>
        <fullName evidence="2">Putative ATP/GTP binding protein-like 5</fullName>
    </submittedName>
</protein>
<evidence type="ECO:0000313" key="2">
    <source>
        <dbReference type="EMBL" id="KOB69217.1"/>
    </source>
</evidence>
<dbReference type="Proteomes" id="UP000037510">
    <property type="component" value="Unassembled WGS sequence"/>
</dbReference>
<feature type="region of interest" description="Disordered" evidence="1">
    <location>
        <begin position="328"/>
        <end position="385"/>
    </location>
</feature>
<feature type="compositionally biased region" description="Basic and acidic residues" evidence="1">
    <location>
        <begin position="245"/>
        <end position="264"/>
    </location>
</feature>
<reference evidence="2 3" key="1">
    <citation type="journal article" date="2015" name="Genome Biol. Evol.">
        <title>The genome of winter moth (Operophtera brumata) provides a genomic perspective on sexual dimorphism and phenology.</title>
        <authorList>
            <person name="Derks M.F."/>
            <person name="Smit S."/>
            <person name="Salis L."/>
            <person name="Schijlen E."/>
            <person name="Bossers A."/>
            <person name="Mateman C."/>
            <person name="Pijl A.S."/>
            <person name="de Ridder D."/>
            <person name="Groenen M.A."/>
            <person name="Visser M.E."/>
            <person name="Megens H.J."/>
        </authorList>
    </citation>
    <scope>NUCLEOTIDE SEQUENCE [LARGE SCALE GENOMIC DNA]</scope>
    <source>
        <strain evidence="2">WM2013NL</strain>
        <tissue evidence="2">Head and thorax</tissue>
    </source>
</reference>
<sequence length="385" mass="42604">MSQVGRSLGASILDLTGQHPNSRIPCSEHRNLSTLRDWLRSHTRTMRPQVSSSQLVHPALGAPQPVHPARLAALAHALHEAAANSRIPRSEHRNLSTLRDWLRSHTPTMRPQVSSSQLAHPALGAPQPVHPARLAALAHAHHEAAANSRIPRSEHRNLSTLRDWLRSHTRTMRPQLTMSRLRPKTSSPTRLPLYARSKAKVTDERKENTYVGAKTDTEPKRSPALIAPRSGHDIINMNMKFAKKNEPDKSTSRTRYLADNEPKPKTLSTKRRNILAIRKPNASKTQVGVVKTKTSRRSIEDTDSANVASKRSSFARSLRGVITRSNRCRAMASSSSEDLGGTWEDVKGGTALSSQTVADSVPGKRRPFPNPSPSHLKKIRLKTGL</sequence>
<evidence type="ECO:0000313" key="3">
    <source>
        <dbReference type="Proteomes" id="UP000037510"/>
    </source>
</evidence>
<keyword evidence="3" id="KW-1185">Reference proteome</keyword>